<protein>
    <submittedName>
        <fullName evidence="1">Uncharacterized protein</fullName>
    </submittedName>
</protein>
<sequence>MAELTLEELSYLAAKARLPEKLVLDTAKASVASFRDVWPQEKNNLMLSKEVVAAVDAHLITLSLLKECSSGTRVGSTRCRSMRLPEYETITCRRVSVLTRP</sequence>
<reference evidence="2" key="1">
    <citation type="submission" date="2015-07" db="EMBL/GenBank/DDBJ databases">
        <title>Whole genome sequence of an Ensifer adhaerens strain isolated from a cave pool in the Wind Cave National Park.</title>
        <authorList>
            <person name="Eng W.W.H."/>
            <person name="Gan H.M."/>
            <person name="Barton H.A."/>
            <person name="Savka M.A."/>
        </authorList>
    </citation>
    <scope>NUCLEOTIDE SEQUENCE [LARGE SCALE GENOMIC DNA]</scope>
    <source>
        <strain evidence="2">SD006</strain>
    </source>
</reference>
<accession>A0A0L8BK14</accession>
<gene>
    <name evidence="1" type="ORF">AC244_25505</name>
</gene>
<dbReference type="AlphaFoldDB" id="A0A0L8BK14"/>
<proteinExistence type="predicted"/>
<dbReference type="PATRIC" id="fig|106592.7.peg.3859"/>
<comment type="caution">
    <text evidence="1">The sequence shown here is derived from an EMBL/GenBank/DDBJ whole genome shotgun (WGS) entry which is preliminary data.</text>
</comment>
<evidence type="ECO:0000313" key="1">
    <source>
        <dbReference type="EMBL" id="KOF15011.1"/>
    </source>
</evidence>
<dbReference type="EMBL" id="LGAP01000023">
    <property type="protein sequence ID" value="KOF15011.1"/>
    <property type="molecule type" value="Genomic_DNA"/>
</dbReference>
<dbReference type="Proteomes" id="UP000037425">
    <property type="component" value="Unassembled WGS sequence"/>
</dbReference>
<organism evidence="1 2">
    <name type="scientific">Ensifer adhaerens</name>
    <name type="common">Sinorhizobium morelense</name>
    <dbReference type="NCBI Taxonomy" id="106592"/>
    <lineage>
        <taxon>Bacteria</taxon>
        <taxon>Pseudomonadati</taxon>
        <taxon>Pseudomonadota</taxon>
        <taxon>Alphaproteobacteria</taxon>
        <taxon>Hyphomicrobiales</taxon>
        <taxon>Rhizobiaceae</taxon>
        <taxon>Sinorhizobium/Ensifer group</taxon>
        <taxon>Ensifer</taxon>
    </lineage>
</organism>
<evidence type="ECO:0000313" key="2">
    <source>
        <dbReference type="Proteomes" id="UP000037425"/>
    </source>
</evidence>
<name>A0A0L8BK14_ENSAD</name>